<comment type="caution">
    <text evidence="1">The sequence shown here is derived from an EMBL/GenBank/DDBJ whole genome shotgun (WGS) entry which is preliminary data.</text>
</comment>
<dbReference type="RefSeq" id="WP_330144864.1">
    <property type="nucleotide sequence ID" value="NZ_JAZDQU010000001.1"/>
</dbReference>
<name>A0ABU7GY45_9SPHI</name>
<organism evidence="1 2">
    <name type="scientific">Pedobacter flavus</name>
    <dbReference type="NCBI Taxonomy" id="3113906"/>
    <lineage>
        <taxon>Bacteria</taxon>
        <taxon>Pseudomonadati</taxon>
        <taxon>Bacteroidota</taxon>
        <taxon>Sphingobacteriia</taxon>
        <taxon>Sphingobacteriales</taxon>
        <taxon>Sphingobacteriaceae</taxon>
        <taxon>Pedobacter</taxon>
    </lineage>
</organism>
<gene>
    <name evidence="1" type="ORF">VRU49_00775</name>
</gene>
<protein>
    <submittedName>
        <fullName evidence="1">Uncharacterized protein</fullName>
    </submittedName>
</protein>
<dbReference type="EMBL" id="JAZDQU010000001">
    <property type="protein sequence ID" value="MEE1883939.1"/>
    <property type="molecule type" value="Genomic_DNA"/>
</dbReference>
<reference evidence="1 2" key="1">
    <citation type="submission" date="2024-01" db="EMBL/GenBank/DDBJ databases">
        <title>Pedobacter sp. nov., isolated from oil-contaminated soil.</title>
        <authorList>
            <person name="Le N.T.T."/>
        </authorList>
    </citation>
    <scope>NUCLEOTIDE SEQUENCE [LARGE SCALE GENOMIC DNA]</scope>
    <source>
        <strain evidence="1 2">VNH31</strain>
    </source>
</reference>
<evidence type="ECO:0000313" key="1">
    <source>
        <dbReference type="EMBL" id="MEE1883939.1"/>
    </source>
</evidence>
<sequence>MEAKNYEYLLNSVFTNVQTSNGVDAEMYLVMIEEHNNILLKNFYDSHQERVLEFKKAFSIVREQVLFALVEGGKKIIMNASEDEMNQLQTMINVLNPSFYDIAELNNIINTSIRIFARYGICNQIQRTSMFKTNNSFQKRAFRD</sequence>
<dbReference type="Proteomes" id="UP001337681">
    <property type="component" value="Unassembled WGS sequence"/>
</dbReference>
<keyword evidence="2" id="KW-1185">Reference proteome</keyword>
<proteinExistence type="predicted"/>
<evidence type="ECO:0000313" key="2">
    <source>
        <dbReference type="Proteomes" id="UP001337681"/>
    </source>
</evidence>
<accession>A0ABU7GY45</accession>